<dbReference type="HOGENOM" id="CLU_829613_0_0_1"/>
<dbReference type="EMBL" id="KB308559">
    <property type="protein sequence ID" value="ELT97451.1"/>
    <property type="molecule type" value="Genomic_DNA"/>
</dbReference>
<dbReference type="OMA" id="LASREEC"/>
<dbReference type="PROSITE" id="PS50088">
    <property type="entry name" value="ANK_REPEAT"/>
    <property type="match status" value="4"/>
</dbReference>
<evidence type="ECO:0000259" key="4">
    <source>
        <dbReference type="Pfam" id="PF07525"/>
    </source>
</evidence>
<reference evidence="6" key="3">
    <citation type="submission" date="2015-06" db="UniProtKB">
        <authorList>
            <consortium name="EnsemblMetazoa"/>
        </authorList>
    </citation>
    <scope>IDENTIFICATION</scope>
</reference>
<sequence length="335" mass="36742">MPPMRGMGVGGGGGGVDMYDHQMNWLLKLYPARAPAMICASLEIPCCTNGMRNPNHFQLHSAASNGRHDDVKRLLVEGFPVNSRDHDDRTPLHCAASSGHPTIAQLLIDCGADCSAITSYRWTPLHISASRGDHVTARKLITSGCDMEVQDYSGRTALHIACLKGNADVVDDLVARGCCLETRTSRLRMTPLLEALSFGHVEIAMTLLRAGCDPAVTDRREMDPLMYALNGNYEDSLELLAELLYNGACLSTDHIAYIKHTMGSNAEPLLRSLQPYAQTPSPLTALSRRFVRRQLLQANGHRNILPQLSALPLPQQLQTFIGHNVHCSCCRHKPS</sequence>
<feature type="repeat" description="ANK" evidence="3">
    <location>
        <begin position="87"/>
        <end position="119"/>
    </location>
</feature>
<evidence type="ECO:0000313" key="5">
    <source>
        <dbReference type="EMBL" id="ELT97451.1"/>
    </source>
</evidence>
<dbReference type="Pfam" id="PF07525">
    <property type="entry name" value="SOCS_box"/>
    <property type="match status" value="1"/>
</dbReference>
<evidence type="ECO:0000256" key="3">
    <source>
        <dbReference type="PROSITE-ProRule" id="PRU00023"/>
    </source>
</evidence>
<dbReference type="InterPro" id="IPR001496">
    <property type="entry name" value="SOCS_box"/>
</dbReference>
<dbReference type="Proteomes" id="UP000014760">
    <property type="component" value="Unassembled WGS sequence"/>
</dbReference>
<dbReference type="Gene3D" id="1.25.40.20">
    <property type="entry name" value="Ankyrin repeat-containing domain"/>
    <property type="match status" value="2"/>
</dbReference>
<dbReference type="Pfam" id="PF12796">
    <property type="entry name" value="Ank_2"/>
    <property type="match status" value="1"/>
</dbReference>
<protein>
    <recommendedName>
        <fullName evidence="4">SOCS box domain-containing protein</fullName>
    </recommendedName>
</protein>
<gene>
    <name evidence="5" type="ORF">CAPTEDRAFT_221439</name>
</gene>
<accession>R7U1C7</accession>
<dbReference type="EMBL" id="AMQN01002168">
    <property type="status" value="NOT_ANNOTATED_CDS"/>
    <property type="molecule type" value="Genomic_DNA"/>
</dbReference>
<evidence type="ECO:0000256" key="2">
    <source>
        <dbReference type="ARBA" id="ARBA00023043"/>
    </source>
</evidence>
<dbReference type="PROSITE" id="PS50297">
    <property type="entry name" value="ANK_REP_REGION"/>
    <property type="match status" value="3"/>
</dbReference>
<dbReference type="Pfam" id="PF00023">
    <property type="entry name" value="Ank"/>
    <property type="match status" value="2"/>
</dbReference>
<dbReference type="PANTHER" id="PTHR24171">
    <property type="entry name" value="ANKYRIN REPEAT DOMAIN-CONTAINING PROTEIN 39-RELATED"/>
    <property type="match status" value="1"/>
</dbReference>
<evidence type="ECO:0000256" key="1">
    <source>
        <dbReference type="ARBA" id="ARBA00022737"/>
    </source>
</evidence>
<keyword evidence="2 3" id="KW-0040">ANK repeat</keyword>
<feature type="repeat" description="ANK" evidence="3">
    <location>
        <begin position="153"/>
        <end position="185"/>
    </location>
</feature>
<feature type="domain" description="SOCS box" evidence="4">
    <location>
        <begin position="279"/>
        <end position="320"/>
    </location>
</feature>
<feature type="repeat" description="ANK" evidence="3">
    <location>
        <begin position="187"/>
        <end position="219"/>
    </location>
</feature>
<dbReference type="STRING" id="283909.R7U1C7"/>
<dbReference type="SUPFAM" id="SSF48403">
    <property type="entry name" value="Ankyrin repeat"/>
    <property type="match status" value="1"/>
</dbReference>
<dbReference type="EnsemblMetazoa" id="CapteT221439">
    <property type="protein sequence ID" value="CapteP221439"/>
    <property type="gene ID" value="CapteG221439"/>
</dbReference>
<dbReference type="AlphaFoldDB" id="R7U1C7"/>
<reference evidence="7" key="1">
    <citation type="submission" date="2012-12" db="EMBL/GenBank/DDBJ databases">
        <authorList>
            <person name="Hellsten U."/>
            <person name="Grimwood J."/>
            <person name="Chapman J.A."/>
            <person name="Shapiro H."/>
            <person name="Aerts A."/>
            <person name="Otillar R.P."/>
            <person name="Terry A.Y."/>
            <person name="Boore J.L."/>
            <person name="Simakov O."/>
            <person name="Marletaz F."/>
            <person name="Cho S.-J."/>
            <person name="Edsinger-Gonzales E."/>
            <person name="Havlak P."/>
            <person name="Kuo D.-H."/>
            <person name="Larsson T."/>
            <person name="Lv J."/>
            <person name="Arendt D."/>
            <person name="Savage R."/>
            <person name="Osoegawa K."/>
            <person name="de Jong P."/>
            <person name="Lindberg D.R."/>
            <person name="Seaver E.C."/>
            <person name="Weisblat D.A."/>
            <person name="Putnam N.H."/>
            <person name="Grigoriev I.V."/>
            <person name="Rokhsar D.S."/>
        </authorList>
    </citation>
    <scope>NUCLEOTIDE SEQUENCE</scope>
    <source>
        <strain evidence="7">I ESC-2004</strain>
    </source>
</reference>
<organism evidence="5">
    <name type="scientific">Capitella teleta</name>
    <name type="common">Polychaete worm</name>
    <dbReference type="NCBI Taxonomy" id="283909"/>
    <lineage>
        <taxon>Eukaryota</taxon>
        <taxon>Metazoa</taxon>
        <taxon>Spiralia</taxon>
        <taxon>Lophotrochozoa</taxon>
        <taxon>Annelida</taxon>
        <taxon>Polychaeta</taxon>
        <taxon>Sedentaria</taxon>
        <taxon>Scolecida</taxon>
        <taxon>Capitellidae</taxon>
        <taxon>Capitella</taxon>
    </lineage>
</organism>
<evidence type="ECO:0000313" key="7">
    <source>
        <dbReference type="Proteomes" id="UP000014760"/>
    </source>
</evidence>
<keyword evidence="7" id="KW-1185">Reference proteome</keyword>
<evidence type="ECO:0000313" key="6">
    <source>
        <dbReference type="EnsemblMetazoa" id="CapteP221439"/>
    </source>
</evidence>
<feature type="repeat" description="ANK" evidence="3">
    <location>
        <begin position="120"/>
        <end position="152"/>
    </location>
</feature>
<dbReference type="OrthoDB" id="194358at2759"/>
<name>R7U1C7_CAPTE</name>
<proteinExistence type="predicted"/>
<dbReference type="InterPro" id="IPR036770">
    <property type="entry name" value="Ankyrin_rpt-contain_sf"/>
</dbReference>
<reference evidence="5 7" key="2">
    <citation type="journal article" date="2013" name="Nature">
        <title>Insights into bilaterian evolution from three spiralian genomes.</title>
        <authorList>
            <person name="Simakov O."/>
            <person name="Marletaz F."/>
            <person name="Cho S.J."/>
            <person name="Edsinger-Gonzales E."/>
            <person name="Havlak P."/>
            <person name="Hellsten U."/>
            <person name="Kuo D.H."/>
            <person name="Larsson T."/>
            <person name="Lv J."/>
            <person name="Arendt D."/>
            <person name="Savage R."/>
            <person name="Osoegawa K."/>
            <person name="de Jong P."/>
            <person name="Grimwood J."/>
            <person name="Chapman J.A."/>
            <person name="Shapiro H."/>
            <person name="Aerts A."/>
            <person name="Otillar R.P."/>
            <person name="Terry A.Y."/>
            <person name="Boore J.L."/>
            <person name="Grigoriev I.V."/>
            <person name="Lindberg D.R."/>
            <person name="Seaver E.C."/>
            <person name="Weisblat D.A."/>
            <person name="Putnam N.H."/>
            <person name="Rokhsar D.S."/>
        </authorList>
    </citation>
    <scope>NUCLEOTIDE SEQUENCE</scope>
    <source>
        <strain evidence="5 7">I ESC-2004</strain>
    </source>
</reference>
<dbReference type="SMART" id="SM00248">
    <property type="entry name" value="ANK"/>
    <property type="match status" value="5"/>
</dbReference>
<keyword evidence="1" id="KW-0677">Repeat</keyword>
<dbReference type="InterPro" id="IPR002110">
    <property type="entry name" value="Ankyrin_rpt"/>
</dbReference>